<feature type="transmembrane region" description="Helical" evidence="2">
    <location>
        <begin position="269"/>
        <end position="290"/>
    </location>
</feature>
<keyword evidence="4" id="KW-1185">Reference proteome</keyword>
<dbReference type="PANTHER" id="PTHR32251:SF17">
    <property type="entry name" value="STEROID 5-ALPHA REDUCTASE C-TERMINAL DOMAIN-CONTAINING PROTEIN"/>
    <property type="match status" value="1"/>
</dbReference>
<proteinExistence type="predicted"/>
<feature type="transmembrane region" description="Helical" evidence="2">
    <location>
        <begin position="243"/>
        <end position="263"/>
    </location>
</feature>
<keyword evidence="2" id="KW-1133">Transmembrane helix</keyword>
<keyword evidence="2" id="KW-0472">Membrane</keyword>
<dbReference type="AlphaFoldDB" id="A0A1J1HY49"/>
<evidence type="ECO:0000313" key="3">
    <source>
        <dbReference type="EMBL" id="CRK93015.1"/>
    </source>
</evidence>
<feature type="transmembrane region" description="Helical" evidence="2">
    <location>
        <begin position="117"/>
        <end position="138"/>
    </location>
</feature>
<dbReference type="InterPro" id="IPR010721">
    <property type="entry name" value="UstE-like"/>
</dbReference>
<dbReference type="Proteomes" id="UP000183832">
    <property type="component" value="Unassembled WGS sequence"/>
</dbReference>
<dbReference type="EMBL" id="CVRI01000036">
    <property type="protein sequence ID" value="CRK93015.1"/>
    <property type="molecule type" value="Genomic_DNA"/>
</dbReference>
<sequence>MNISEKTPLMHNSSSSTTEEMPQSGKSWIDIIVIITCIVFTQAIAYFATPQKTLEERRYVLNILALYTMAVQWIAFIHAGGLFGNERTEKYYDLVGSLTFLTTLAISLYLINGKITARQIVLSTFVAIWSARLGWFLFTRIHNNSGVDSRFTELKKSLTRFLMAWTMQGMWVFFTMIPVLILNQYTKNIAFGIYDYIGMPIWIVGFLFEVIADYQKSAFRKIAENKHSFIHSGLWSISRHPNYFGEILMWIGISLSAFGGLGAKPRGAFAFISPVFVALLLIFVSGIPLLEQKADKKFADNEAYQHYKENTPVLVPFIGRKGDAMF</sequence>
<evidence type="ECO:0000256" key="2">
    <source>
        <dbReference type="SAM" id="Phobius"/>
    </source>
</evidence>
<dbReference type="OrthoDB" id="7788590at2759"/>
<dbReference type="PANTHER" id="PTHR32251">
    <property type="entry name" value="3-OXO-5-ALPHA-STEROID 4-DEHYDROGENASE"/>
    <property type="match status" value="1"/>
</dbReference>
<name>A0A1J1HY49_9DIPT</name>
<dbReference type="Pfam" id="PF06966">
    <property type="entry name" value="DUF1295"/>
    <property type="match status" value="1"/>
</dbReference>
<accession>A0A1J1HY49</accession>
<protein>
    <submittedName>
        <fullName evidence="3">CLUMA_CG006603, isoform A</fullName>
    </submittedName>
</protein>
<evidence type="ECO:0000313" key="4">
    <source>
        <dbReference type="Proteomes" id="UP000183832"/>
    </source>
</evidence>
<organism evidence="3 4">
    <name type="scientific">Clunio marinus</name>
    <dbReference type="NCBI Taxonomy" id="568069"/>
    <lineage>
        <taxon>Eukaryota</taxon>
        <taxon>Metazoa</taxon>
        <taxon>Ecdysozoa</taxon>
        <taxon>Arthropoda</taxon>
        <taxon>Hexapoda</taxon>
        <taxon>Insecta</taxon>
        <taxon>Pterygota</taxon>
        <taxon>Neoptera</taxon>
        <taxon>Endopterygota</taxon>
        <taxon>Diptera</taxon>
        <taxon>Nematocera</taxon>
        <taxon>Chironomoidea</taxon>
        <taxon>Chironomidae</taxon>
        <taxon>Clunio</taxon>
    </lineage>
</organism>
<keyword evidence="2" id="KW-0812">Transmembrane</keyword>
<feature type="transmembrane region" description="Helical" evidence="2">
    <location>
        <begin position="91"/>
        <end position="111"/>
    </location>
</feature>
<dbReference type="PROSITE" id="PS50244">
    <property type="entry name" value="S5A_REDUCTASE"/>
    <property type="match status" value="1"/>
</dbReference>
<feature type="transmembrane region" description="Helical" evidence="2">
    <location>
        <begin position="28"/>
        <end position="47"/>
    </location>
</feature>
<dbReference type="GO" id="GO:0016020">
    <property type="term" value="C:membrane"/>
    <property type="evidence" value="ECO:0007669"/>
    <property type="project" value="TreeGrafter"/>
</dbReference>
<gene>
    <name evidence="3" type="primary">putative hypothetical protein</name>
    <name evidence="3" type="ORF">CLUMA_CG006603</name>
</gene>
<evidence type="ECO:0000256" key="1">
    <source>
        <dbReference type="SAM" id="MobiDB-lite"/>
    </source>
</evidence>
<feature type="transmembrane region" description="Helical" evidence="2">
    <location>
        <begin position="59"/>
        <end position="79"/>
    </location>
</feature>
<reference evidence="3 4" key="1">
    <citation type="submission" date="2015-04" db="EMBL/GenBank/DDBJ databases">
        <authorList>
            <person name="Syromyatnikov M.Y."/>
            <person name="Popov V.N."/>
        </authorList>
    </citation>
    <scope>NUCLEOTIDE SEQUENCE [LARGE SCALE GENOMIC DNA]</scope>
</reference>
<feature type="region of interest" description="Disordered" evidence="1">
    <location>
        <begin position="1"/>
        <end position="22"/>
    </location>
</feature>
<feature type="transmembrane region" description="Helical" evidence="2">
    <location>
        <begin position="193"/>
        <end position="212"/>
    </location>
</feature>
<dbReference type="Gene3D" id="1.20.120.1630">
    <property type="match status" value="1"/>
</dbReference>
<feature type="transmembrane region" description="Helical" evidence="2">
    <location>
        <begin position="158"/>
        <end position="181"/>
    </location>
</feature>